<dbReference type="InterPro" id="IPR045002">
    <property type="entry name" value="Ech1-like"/>
</dbReference>
<dbReference type="SUPFAM" id="SSF52096">
    <property type="entry name" value="ClpP/crotonase"/>
    <property type="match status" value="1"/>
</dbReference>
<dbReference type="CDD" id="cd06558">
    <property type="entry name" value="crotonase-like"/>
    <property type="match status" value="1"/>
</dbReference>
<evidence type="ECO:0000259" key="2">
    <source>
        <dbReference type="Pfam" id="PF16113"/>
    </source>
</evidence>
<keyword evidence="4" id="KW-1185">Reference proteome</keyword>
<dbReference type="GO" id="GO:0051750">
    <property type="term" value="F:delta(3,5)-delta(2,4)-dienoyl-CoA isomerase activity"/>
    <property type="evidence" value="ECO:0007669"/>
    <property type="project" value="TreeGrafter"/>
</dbReference>
<dbReference type="GO" id="GO:0005739">
    <property type="term" value="C:mitochondrion"/>
    <property type="evidence" value="ECO:0007669"/>
    <property type="project" value="TreeGrafter"/>
</dbReference>
<dbReference type="Pfam" id="PF16113">
    <property type="entry name" value="ECH_2"/>
    <property type="match status" value="1"/>
</dbReference>
<dbReference type="PANTHER" id="PTHR43149:SF1">
    <property type="entry name" value="DELTA(3,5)-DELTA(2,4)-DIENOYL-COA ISOMERASE, MITOCHONDRIAL"/>
    <property type="match status" value="1"/>
</dbReference>
<comment type="similarity">
    <text evidence="1">Belongs to the enoyl-CoA hydratase/isomerase family.</text>
</comment>
<name>A0A9W6WEX5_CANBO</name>
<dbReference type="Gene3D" id="3.90.226.10">
    <property type="entry name" value="2-enoyl-CoA Hydratase, Chain A, domain 1"/>
    <property type="match status" value="1"/>
</dbReference>
<gene>
    <name evidence="3" type="ORF">Cboi02_000131300</name>
</gene>
<dbReference type="InterPro" id="IPR045004">
    <property type="entry name" value="ECH_dom"/>
</dbReference>
<dbReference type="AlphaFoldDB" id="A0A9W6WEX5"/>
<comment type="caution">
    <text evidence="3">The sequence shown here is derived from an EMBL/GenBank/DDBJ whole genome shotgun (WGS) entry which is preliminary data.</text>
</comment>
<dbReference type="InterPro" id="IPR029045">
    <property type="entry name" value="ClpP/crotonase-like_dom_sf"/>
</dbReference>
<feature type="domain" description="Enoyl-CoA hydratase/isomerase" evidence="2">
    <location>
        <begin position="25"/>
        <end position="266"/>
    </location>
</feature>
<sequence length="279" mass="31259">MKSAIKDIKPKHFNLIDHGEGTIQLELNRPESMNSFNKETWNEYKDLLYKLDENDYVRVIILSGKGKNFSAGIDLKEFGLDALELQKDKVKFFKYIKDFQDCISAASCISKPTIGLYHGTNLGLALDIAVTLTMRVFTKDIKLSIKEVQVGLVADMGFLQRAPQLSGNHSLLNKLSLTGNMFGADQAARLGLVDEEDIVNDKVEGLNRCLKIAKDISKNEAWCVEGTKQCLTEMSELKFDVNEGLDNVAKINAEKLDIRSIMNKYSRTVSKKSSQKGKL</sequence>
<organism evidence="3 4">
    <name type="scientific">Candida boidinii</name>
    <name type="common">Yeast</name>
    <dbReference type="NCBI Taxonomy" id="5477"/>
    <lineage>
        <taxon>Eukaryota</taxon>
        <taxon>Fungi</taxon>
        <taxon>Dikarya</taxon>
        <taxon>Ascomycota</taxon>
        <taxon>Saccharomycotina</taxon>
        <taxon>Pichiomycetes</taxon>
        <taxon>Pichiales</taxon>
        <taxon>Pichiaceae</taxon>
        <taxon>Ogataea</taxon>
        <taxon>Ogataea/Candida clade</taxon>
    </lineage>
</organism>
<dbReference type="PANTHER" id="PTHR43149">
    <property type="entry name" value="ENOYL-COA HYDRATASE"/>
    <property type="match status" value="1"/>
</dbReference>
<evidence type="ECO:0000256" key="1">
    <source>
        <dbReference type="ARBA" id="ARBA00005254"/>
    </source>
</evidence>
<dbReference type="EMBL" id="BSXN01000297">
    <property type="protein sequence ID" value="GME67981.1"/>
    <property type="molecule type" value="Genomic_DNA"/>
</dbReference>
<accession>A0A9W6WEX5</accession>
<protein>
    <submittedName>
        <fullName evidence="3">Unnamed protein product</fullName>
    </submittedName>
</protein>
<proteinExistence type="inferred from homology"/>
<dbReference type="Proteomes" id="UP001165120">
    <property type="component" value="Unassembled WGS sequence"/>
</dbReference>
<evidence type="ECO:0000313" key="3">
    <source>
        <dbReference type="EMBL" id="GME67981.1"/>
    </source>
</evidence>
<reference evidence="3" key="1">
    <citation type="submission" date="2023-04" db="EMBL/GenBank/DDBJ databases">
        <title>Candida boidinii NBRC 10035.</title>
        <authorList>
            <person name="Ichikawa N."/>
            <person name="Sato H."/>
            <person name="Tonouchi N."/>
        </authorList>
    </citation>
    <scope>NUCLEOTIDE SEQUENCE</scope>
    <source>
        <strain evidence="3">NBRC 10035</strain>
    </source>
</reference>
<evidence type="ECO:0000313" key="4">
    <source>
        <dbReference type="Proteomes" id="UP001165120"/>
    </source>
</evidence>